<organism evidence="15 16">
    <name type="scientific">Folsomia candida</name>
    <name type="common">Springtail</name>
    <dbReference type="NCBI Taxonomy" id="158441"/>
    <lineage>
        <taxon>Eukaryota</taxon>
        <taxon>Metazoa</taxon>
        <taxon>Ecdysozoa</taxon>
        <taxon>Arthropoda</taxon>
        <taxon>Hexapoda</taxon>
        <taxon>Collembola</taxon>
        <taxon>Entomobryomorpha</taxon>
        <taxon>Isotomoidea</taxon>
        <taxon>Isotomidae</taxon>
        <taxon>Proisotominae</taxon>
        <taxon>Folsomia</taxon>
    </lineage>
</organism>
<evidence type="ECO:0000256" key="7">
    <source>
        <dbReference type="PIRSR" id="PIRSR601548-11"/>
    </source>
</evidence>
<feature type="active site" description="Proton donor 1" evidence="5">
    <location>
        <position position="523"/>
    </location>
</feature>
<dbReference type="EMBL" id="LNIX01000006">
    <property type="protein sequence ID" value="OXA52849.1"/>
    <property type="molecule type" value="Genomic_DNA"/>
</dbReference>
<evidence type="ECO:0000256" key="11">
    <source>
        <dbReference type="PIRSR" id="PIRSR601548-5"/>
    </source>
</evidence>
<evidence type="ECO:0000256" key="6">
    <source>
        <dbReference type="PIRSR" id="PIRSR601548-10"/>
    </source>
</evidence>
<evidence type="ECO:0000256" key="14">
    <source>
        <dbReference type="RuleBase" id="RU361144"/>
    </source>
</evidence>
<evidence type="ECO:0000313" key="16">
    <source>
        <dbReference type="Proteomes" id="UP000198287"/>
    </source>
</evidence>
<evidence type="ECO:0000256" key="5">
    <source>
        <dbReference type="PIRSR" id="PIRSR601548-1"/>
    </source>
</evidence>
<keyword evidence="16" id="KW-1185">Reference proteome</keyword>
<feature type="glycosylation site" description="N-linked (GlcNAc...) asparagine; partial" evidence="6">
    <location>
        <position position="160"/>
    </location>
</feature>
<protein>
    <recommendedName>
        <fullName evidence="14">Angiotensin-converting enzyme</fullName>
        <ecNumber evidence="14">3.4.-.-</ecNumber>
    </recommendedName>
</protein>
<keyword evidence="4 6" id="KW-0325">Glycoprotein</keyword>
<feature type="disulfide bond" evidence="10">
    <location>
        <begin position="158"/>
        <end position="163"/>
    </location>
</feature>
<dbReference type="OMA" id="CWREELE"/>
<keyword evidence="2" id="KW-0732">Signal</keyword>
<evidence type="ECO:0000256" key="2">
    <source>
        <dbReference type="ARBA" id="ARBA00022729"/>
    </source>
</evidence>
<comment type="caution">
    <text evidence="13">Lacks conserved residue(s) required for the propagation of feature annotation.</text>
</comment>
<evidence type="ECO:0000256" key="9">
    <source>
        <dbReference type="PIRSR" id="PIRSR601548-3"/>
    </source>
</evidence>
<evidence type="ECO:0000256" key="10">
    <source>
        <dbReference type="PIRSR" id="PIRSR601548-4"/>
    </source>
</evidence>
<proteinExistence type="inferred from homology"/>
<feature type="binding site" evidence="12">
    <location>
        <position position="430"/>
    </location>
    <ligand>
        <name>Zn(2+)</name>
        <dbReference type="ChEBI" id="CHEBI:29105"/>
        <label>2</label>
        <note>catalytic</note>
    </ligand>
</feature>
<dbReference type="InterPro" id="IPR001548">
    <property type="entry name" value="Peptidase_M2"/>
</dbReference>
<feature type="active site" description="Proton donor 2" evidence="7">
    <location>
        <position position="523"/>
    </location>
</feature>
<evidence type="ECO:0000313" key="15">
    <source>
        <dbReference type="EMBL" id="OXA52849.1"/>
    </source>
</evidence>
<keyword evidence="9 14" id="KW-0479">Metal-binding</keyword>
<feature type="binding site" evidence="9">
    <location>
        <position position="406"/>
    </location>
    <ligand>
        <name>Zn(2+)</name>
        <dbReference type="ChEBI" id="CHEBI:29105"/>
        <label>1</label>
        <note>catalytic</note>
    </ligand>
</feature>
<comment type="cofactor">
    <cofactor evidence="14">
        <name>Zn(2+)</name>
        <dbReference type="ChEBI" id="CHEBI:29105"/>
    </cofactor>
    <text evidence="14">Binds 1 zinc ion per subunit.</text>
</comment>
<keyword evidence="14" id="KW-0645">Protease</keyword>
<comment type="similarity">
    <text evidence="1 13 14">Belongs to the peptidase M2 family.</text>
</comment>
<sequence length="626" mass="72473">MGEKMRVGKKSPNDLFCTLRIPFLSVLAILFVTGSISASRIPTDVDHLLGKFNDELRLYRHYGAELAWDMSINMTHEVLDKNEQFTIQRNIWTNEWCSQLMNLYRSDVASSENPLEWTLEHLRQLYLVCRGPRFTSYQLSNVLEILSTMQKLYNKEVCINGKCMRMEPDLNRIMESSRDEKMLNKVWSRWHGQIGTEVKPLYVSLVHMLNQGARQAGHSDIGECWREETEIPHLKMVASKLYSEVKHLYEMLHTFVRFKLEQFYKMDFNGGPIPSHLLGNMYAQNWQSLIDIVWEDDDEKSNEKMSKEETNPLVKAILPKNATVLDMVKAAEDFFVSMGLPKIPPSFWKNSYFEDPKPTDGEQPNARNCHGSAANMFGLHGPDYRMMMCAEVKDEDLVTFQHEIGHIVYFMAYSNLPTIFQDGANSAFQESVGDSVTYDLKPTFTSENSKIKSLLKTGLAKLPQVGYGLVMDLWRWNVFENEDAVSLWNQNWWDLHHEYLGVTKPAGYKIREDNVMDAAGKFHIIDNIPYIRYFLGSFLQVQFYEAMCTAAGWKNDMHACQIRGSKDAGQLLWRMMGRGTSNHWSTTLEEMTGSKDIESGALLRYFKPLQRWLESRIRRHGLSLGW</sequence>
<evidence type="ECO:0000256" key="12">
    <source>
        <dbReference type="PIRSR" id="PIRSR601548-8"/>
    </source>
</evidence>
<feature type="binding site" evidence="12">
    <location>
        <position position="402"/>
    </location>
    <ligand>
        <name>Zn(2+)</name>
        <dbReference type="ChEBI" id="CHEBI:29105"/>
        <label>2</label>
        <note>catalytic</note>
    </ligand>
</feature>
<feature type="binding site" evidence="12">
    <location>
        <position position="406"/>
    </location>
    <ligand>
        <name>Zn(2+)</name>
        <dbReference type="ChEBI" id="CHEBI:29105"/>
        <label>2</label>
        <note>catalytic</note>
    </ligand>
</feature>
<feature type="active site" description="Proton acceptor 2" evidence="7">
    <location>
        <position position="403"/>
    </location>
</feature>
<feature type="glycosylation site" description="N-linked (GlcNAc...) asparagine" evidence="11">
    <location>
        <position position="73"/>
    </location>
</feature>
<keyword evidence="14" id="KW-0482">Metalloprotease</keyword>
<feature type="binding site" evidence="8">
    <location>
        <position position="532"/>
    </location>
    <ligand>
        <name>chloride</name>
        <dbReference type="ChEBI" id="CHEBI:17996"/>
        <label>1</label>
    </ligand>
</feature>
<dbReference type="GO" id="GO:0046872">
    <property type="term" value="F:metal ion binding"/>
    <property type="evidence" value="ECO:0007669"/>
    <property type="project" value="UniProtKB-KW"/>
</dbReference>
<keyword evidence="14" id="KW-0121">Carboxypeptidase</keyword>
<dbReference type="OrthoDB" id="10029630at2759"/>
<dbReference type="GO" id="GO:0004180">
    <property type="term" value="F:carboxypeptidase activity"/>
    <property type="evidence" value="ECO:0007669"/>
    <property type="project" value="UniProtKB-KW"/>
</dbReference>
<evidence type="ECO:0000256" key="3">
    <source>
        <dbReference type="ARBA" id="ARBA00023157"/>
    </source>
</evidence>
<dbReference type="GO" id="GO:0008237">
    <property type="term" value="F:metallopeptidase activity"/>
    <property type="evidence" value="ECO:0007669"/>
    <property type="project" value="UniProtKB-KW"/>
</dbReference>
<dbReference type="SUPFAM" id="SSF55486">
    <property type="entry name" value="Metalloproteases ('zincins'), catalytic domain"/>
    <property type="match status" value="1"/>
</dbReference>
<reference evidence="15 16" key="1">
    <citation type="submission" date="2015-12" db="EMBL/GenBank/DDBJ databases">
        <title>The genome of Folsomia candida.</title>
        <authorList>
            <person name="Faddeeva A."/>
            <person name="Derks M.F."/>
            <person name="Anvar Y."/>
            <person name="Smit S."/>
            <person name="Van Straalen N."/>
            <person name="Roelofs D."/>
        </authorList>
    </citation>
    <scope>NUCLEOTIDE SEQUENCE [LARGE SCALE GENOMIC DNA]</scope>
    <source>
        <strain evidence="15 16">VU population</strain>
        <tissue evidence="15">Whole body</tissue>
    </source>
</reference>
<evidence type="ECO:0000256" key="4">
    <source>
        <dbReference type="ARBA" id="ARBA00023180"/>
    </source>
</evidence>
<gene>
    <name evidence="15" type="ORF">Fcan01_12567</name>
</gene>
<dbReference type="GO" id="GO:0006508">
    <property type="term" value="P:proteolysis"/>
    <property type="evidence" value="ECO:0007669"/>
    <property type="project" value="UniProtKB-KW"/>
</dbReference>
<dbReference type="CDD" id="cd06461">
    <property type="entry name" value="M2_ACE"/>
    <property type="match status" value="1"/>
</dbReference>
<dbReference type="Proteomes" id="UP000198287">
    <property type="component" value="Unassembled WGS sequence"/>
</dbReference>
<keyword evidence="9 14" id="KW-0862">Zinc</keyword>
<dbReference type="GO" id="GO:0008241">
    <property type="term" value="F:peptidyl-dipeptidase activity"/>
    <property type="evidence" value="ECO:0007669"/>
    <property type="project" value="InterPro"/>
</dbReference>
<keyword evidence="14" id="KW-0378">Hydrolase</keyword>
<dbReference type="PROSITE" id="PS52011">
    <property type="entry name" value="PEPTIDASE_M2"/>
    <property type="match status" value="1"/>
</dbReference>
<accession>A0A226E5Y2</accession>
<dbReference type="AlphaFoldDB" id="A0A226E5Y2"/>
<dbReference type="Pfam" id="PF01401">
    <property type="entry name" value="Peptidase_M2"/>
    <property type="match status" value="1"/>
</dbReference>
<dbReference type="GO" id="GO:0016020">
    <property type="term" value="C:membrane"/>
    <property type="evidence" value="ECO:0007669"/>
    <property type="project" value="InterPro"/>
</dbReference>
<dbReference type="Gene3D" id="1.10.1370.30">
    <property type="match status" value="1"/>
</dbReference>
<dbReference type="EC" id="3.4.-.-" evidence="14"/>
<evidence type="ECO:0000256" key="8">
    <source>
        <dbReference type="PIRSR" id="PIRSR601548-2"/>
    </source>
</evidence>
<dbReference type="PANTHER" id="PTHR10514:SF27">
    <property type="entry name" value="ANGIOTENSIN-CONVERTING ENZYME"/>
    <property type="match status" value="1"/>
</dbReference>
<keyword evidence="3 10" id="KW-1015">Disulfide bond</keyword>
<evidence type="ECO:0000256" key="13">
    <source>
        <dbReference type="PROSITE-ProRule" id="PRU01355"/>
    </source>
</evidence>
<feature type="disulfide bond" evidence="10">
    <location>
        <begin position="369"/>
        <end position="389"/>
    </location>
</feature>
<feature type="active site" description="Proton acceptor 1" evidence="5">
    <location>
        <position position="403"/>
    </location>
</feature>
<dbReference type="PRINTS" id="PR00791">
    <property type="entry name" value="PEPDIPTASEA"/>
</dbReference>
<dbReference type="PANTHER" id="PTHR10514">
    <property type="entry name" value="ANGIOTENSIN-CONVERTING ENZYME"/>
    <property type="match status" value="1"/>
</dbReference>
<comment type="caution">
    <text evidence="15">The sequence shown here is derived from an EMBL/GenBank/DDBJ whole genome shotgun (WGS) entry which is preliminary data.</text>
</comment>
<evidence type="ECO:0000256" key="1">
    <source>
        <dbReference type="ARBA" id="ARBA00008139"/>
    </source>
</evidence>
<feature type="binding site" evidence="9">
    <location>
        <position position="430"/>
    </location>
    <ligand>
        <name>Zn(2+)</name>
        <dbReference type="ChEBI" id="CHEBI:29105"/>
        <label>1</label>
        <note>catalytic</note>
    </ligand>
</feature>
<feature type="binding site" evidence="9">
    <location>
        <position position="402"/>
    </location>
    <ligand>
        <name>Zn(2+)</name>
        <dbReference type="ChEBI" id="CHEBI:29105"/>
        <label>1</label>
        <note>catalytic</note>
    </ligand>
</feature>
<feature type="disulfide bond" evidence="10">
    <location>
        <begin position="548"/>
        <end position="560"/>
    </location>
</feature>
<name>A0A226E5Y2_FOLCA</name>